<evidence type="ECO:0000313" key="2">
    <source>
        <dbReference type="EMBL" id="AAP12521.1"/>
    </source>
</evidence>
<feature type="region of interest" description="Disordered" evidence="1">
    <location>
        <begin position="139"/>
        <end position="207"/>
    </location>
</feature>
<dbReference type="GeneID" id="5724479"/>
<protein>
    <submittedName>
        <fullName evidence="2">REX1-B</fullName>
    </submittedName>
</protein>
<name>Q84QI2_CHLRE</name>
<dbReference type="PANTHER" id="PTHR28309:SF1">
    <property type="entry name" value="REQUIRED FOR EXCISION 1-B DOMAIN-CONTAINING PROTEIN"/>
    <property type="match status" value="1"/>
</dbReference>
<dbReference type="EMBL" id="CM008977">
    <property type="protein sequence ID" value="PNW72471.1"/>
    <property type="molecule type" value="Genomic_DNA"/>
</dbReference>
<dbReference type="EMBL" id="AY236481">
    <property type="protein sequence ID" value="AAP12521.1"/>
    <property type="molecule type" value="Genomic_DNA"/>
</dbReference>
<dbReference type="AlphaFoldDB" id="Q84QI2"/>
<feature type="compositionally biased region" description="Basic residues" evidence="1">
    <location>
        <begin position="141"/>
        <end position="155"/>
    </location>
</feature>
<dbReference type="PANTHER" id="PTHR28309">
    <property type="entry name" value="REQUIRED FOR EXCISION 1-B DOMAIN-CONTAINING PROTEIN"/>
    <property type="match status" value="1"/>
</dbReference>
<dbReference type="InterPro" id="IPR039491">
    <property type="entry name" value="REX1-B"/>
</dbReference>
<feature type="compositionally biased region" description="Low complexity" evidence="1">
    <location>
        <begin position="231"/>
        <end position="263"/>
    </location>
</feature>
<feature type="compositionally biased region" description="Low complexity" evidence="1">
    <location>
        <begin position="156"/>
        <end position="174"/>
    </location>
</feature>
<evidence type="ECO:0000313" key="3">
    <source>
        <dbReference type="EMBL" id="PNW72471.1"/>
    </source>
</evidence>
<dbReference type="Pfam" id="PF14966">
    <property type="entry name" value="DNA_repr_REX1B"/>
    <property type="match status" value="1"/>
</dbReference>
<feature type="compositionally biased region" description="Low complexity" evidence="1">
    <location>
        <begin position="189"/>
        <end position="200"/>
    </location>
</feature>
<organism evidence="2">
    <name type="scientific">Chlamydomonas reinhardtii</name>
    <name type="common">Chlamydomonas smithii</name>
    <dbReference type="NCBI Taxonomy" id="3055"/>
    <lineage>
        <taxon>Eukaryota</taxon>
        <taxon>Viridiplantae</taxon>
        <taxon>Chlorophyta</taxon>
        <taxon>core chlorophytes</taxon>
        <taxon>Chlorophyceae</taxon>
        <taxon>CS clade</taxon>
        <taxon>Chlamydomonadales</taxon>
        <taxon>Chlamydomonadaceae</taxon>
        <taxon>Chlamydomonas</taxon>
    </lineage>
</organism>
<dbReference type="eggNOG" id="ENOG502QTMH">
    <property type="taxonomic scope" value="Eukaryota"/>
</dbReference>
<reference evidence="3 4" key="2">
    <citation type="journal article" date="2007" name="Science">
        <title>The Chlamydomonas genome reveals the evolution of key animal and plant functions.</title>
        <authorList>
            <person name="Merchant S.S."/>
            <person name="Prochnik S.E."/>
            <person name="Vallon O."/>
            <person name="Harris E.H."/>
            <person name="Karpowicz S.J."/>
            <person name="Witman G.B."/>
            <person name="Terry A."/>
            <person name="Salamov A."/>
            <person name="Fritz-Laylin L.K."/>
            <person name="Marechal-Drouard L."/>
            <person name="Marshall W.F."/>
            <person name="Qu L.H."/>
            <person name="Nelson D.R."/>
            <person name="Sanderfoot A.A."/>
            <person name="Spalding M.H."/>
            <person name="Kapitonov V.V."/>
            <person name="Ren Q."/>
            <person name="Ferris P."/>
            <person name="Lindquist E."/>
            <person name="Shapiro H."/>
            <person name="Lucas S.M."/>
            <person name="Grimwood J."/>
            <person name="Schmutz J."/>
            <person name="Cardol P."/>
            <person name="Cerutti H."/>
            <person name="Chanfreau G."/>
            <person name="Chen C.L."/>
            <person name="Cognat V."/>
            <person name="Croft M.T."/>
            <person name="Dent R."/>
            <person name="Dutcher S."/>
            <person name="Fernandez E."/>
            <person name="Fukuzawa H."/>
            <person name="Gonzalez-Ballester D."/>
            <person name="Gonzalez-Halphen D."/>
            <person name="Hallmann A."/>
            <person name="Hanikenne M."/>
            <person name="Hippler M."/>
            <person name="Inwood W."/>
            <person name="Jabbari K."/>
            <person name="Kalanon M."/>
            <person name="Kuras R."/>
            <person name="Lefebvre P.A."/>
            <person name="Lemaire S.D."/>
            <person name="Lobanov A.V."/>
            <person name="Lohr M."/>
            <person name="Manuell A."/>
            <person name="Meier I."/>
            <person name="Mets L."/>
            <person name="Mittag M."/>
            <person name="Mittelmeier T."/>
            <person name="Moroney J.V."/>
            <person name="Moseley J."/>
            <person name="Napoli C."/>
            <person name="Nedelcu A.M."/>
            <person name="Niyogi K."/>
            <person name="Novoselov S.V."/>
            <person name="Paulsen I.T."/>
            <person name="Pazour G."/>
            <person name="Purton S."/>
            <person name="Ral J.P."/>
            <person name="Riano-Pachon D.M."/>
            <person name="Riekhof W."/>
            <person name="Rymarquis L."/>
            <person name="Schroda M."/>
            <person name="Stern D."/>
            <person name="Umen J."/>
            <person name="Willows R."/>
            <person name="Wilson N."/>
            <person name="Zimmer S.L."/>
            <person name="Allmer J."/>
            <person name="Balk J."/>
            <person name="Bisova K."/>
            <person name="Chen C.J."/>
            <person name="Elias M."/>
            <person name="Gendler K."/>
            <person name="Hauser C."/>
            <person name="Lamb M.R."/>
            <person name="Ledford H."/>
            <person name="Long J.C."/>
            <person name="Minagawa J."/>
            <person name="Page M.D."/>
            <person name="Pan J."/>
            <person name="Pootakham W."/>
            <person name="Roje S."/>
            <person name="Rose A."/>
            <person name="Stahlberg E."/>
            <person name="Terauchi A.M."/>
            <person name="Yang P."/>
            <person name="Ball S."/>
            <person name="Bowler C."/>
            <person name="Dieckmann C.L."/>
            <person name="Gladyshev V.N."/>
            <person name="Green P."/>
            <person name="Jorgensen R."/>
            <person name="Mayfield S."/>
            <person name="Mueller-Roeber B."/>
            <person name="Rajamani S."/>
            <person name="Sayre R.T."/>
            <person name="Brokstein P."/>
            <person name="Dubchak I."/>
            <person name="Goodstein D."/>
            <person name="Hornick L."/>
            <person name="Huang Y.W."/>
            <person name="Jhaveri J."/>
            <person name="Luo Y."/>
            <person name="Martinez D."/>
            <person name="Ngau W.C."/>
            <person name="Otillar B."/>
            <person name="Poliakov A."/>
            <person name="Porter A."/>
            <person name="Szajkowski L."/>
            <person name="Werner G."/>
            <person name="Zhou K."/>
            <person name="Grigoriev I.V."/>
            <person name="Rokhsar D.S."/>
            <person name="Grossman A.R."/>
        </authorList>
    </citation>
    <scope>NUCLEOTIDE SEQUENCE [LARGE SCALE GENOMIC DNA]</scope>
    <source>
        <strain evidence="4">CC-503</strain>
        <strain evidence="3">CC-503 cw92 mt+</strain>
    </source>
</reference>
<dbReference type="OMA" id="NPGWANG"/>
<dbReference type="RefSeq" id="XP_001698871.1">
    <property type="nucleotide sequence ID" value="XM_001698819.1"/>
</dbReference>
<sequence>MAGDGPAPASVPACLRTFLELQSARAKLYARFDLGHKAFMRNKAESTFRCLMSDLTAAFSDCSRQVIALEAALKDMGRPDLAAILRSVQECERDKLRLTLALQALRQAAAFRTFSWLQQGQGGEAAAAEEEALALLDPHYRPGHQCHHGHGHGHGHANQQQQQQQQQEEGSIGQAETASNGQAGEEAQADGSAGGIAQAAGGHGLGAQHDDAAACRVAAEQAGSGQAGVNGTADAGQAAAPPAHTHTHEAGACGACGSAGDAGPPEPTRREYEAAVKEAMQELDACIRKINDALGDVRMELEDEA</sequence>
<dbReference type="KEGG" id="cre:CHLRE_16g683483v5"/>
<dbReference type="Proteomes" id="UP000006906">
    <property type="component" value="Chromosome 16"/>
</dbReference>
<reference evidence="2" key="1">
    <citation type="journal article" date="2003" name="J. Biol. Chem.">
        <title>REX1, a novel gene required for DNA repair.</title>
        <authorList>
            <person name="Cenkci B."/>
            <person name="Petersen J.L."/>
            <person name="Small G.D."/>
        </authorList>
    </citation>
    <scope>NUCLEOTIDE SEQUENCE</scope>
</reference>
<keyword evidence="4" id="KW-1185">Reference proteome</keyword>
<evidence type="ECO:0000256" key="1">
    <source>
        <dbReference type="SAM" id="MobiDB-lite"/>
    </source>
</evidence>
<proteinExistence type="predicted"/>
<feature type="region of interest" description="Disordered" evidence="1">
    <location>
        <begin position="225"/>
        <end position="272"/>
    </location>
</feature>
<dbReference type="PaxDb" id="3055-EDO99153"/>
<dbReference type="HOGENOM" id="CLU_913247_0_0_1"/>
<dbReference type="OrthoDB" id="545873at2759"/>
<gene>
    <name evidence="2" type="primary">REX1</name>
    <name evidence="3" type="ORF">CHLRE_16g683483v5</name>
</gene>
<reference evidence="3" key="3">
    <citation type="submission" date="2017-07" db="EMBL/GenBank/DDBJ databases">
        <title>WGS assembly of Chlamydomonas reinhardtii.</title>
        <authorList>
            <consortium name="Chlamydomonas Annotation Team"/>
            <consortium name="JGI Annotation Team"/>
            <person name="Merchant S.S."/>
            <person name="Prochnik S.E."/>
            <person name="Vallon O."/>
            <person name="Harris E.H."/>
            <person name="Karpowicz S.J."/>
            <person name="Witman G.B."/>
            <person name="Terry A."/>
            <person name="Salamov A."/>
            <person name="Fritz-Laylin L.K."/>
            <person name="Marechal-Drouard L."/>
            <person name="Marshall W.F."/>
            <person name="Qu L.H."/>
            <person name="Nelson D.R."/>
            <person name="Sanderfoot A.A."/>
            <person name="Spalding M.H."/>
            <person name="Kapitonov V.V."/>
            <person name="Ren Q."/>
            <person name="Ferris P."/>
            <person name="Lindquist E."/>
            <person name="Shapiro H."/>
            <person name="Lucas S.M."/>
            <person name="Grimwood J."/>
            <person name="Schmutz J."/>
            <person name="Grigoriev I.V."/>
            <person name="Rokhsar D.S."/>
        </authorList>
    </citation>
    <scope>NUCLEOTIDE SEQUENCE</scope>
    <source>
        <strain evidence="3">CC-503 cw92 mt+</strain>
    </source>
</reference>
<dbReference type="Gramene" id="PNW72471">
    <property type="protein sequence ID" value="PNW72471"/>
    <property type="gene ID" value="CHLRE_16g683483v5"/>
</dbReference>
<evidence type="ECO:0000313" key="4">
    <source>
        <dbReference type="Proteomes" id="UP000006906"/>
    </source>
</evidence>
<accession>Q84QI2</accession>